<dbReference type="RefSeq" id="WP_252665206.1">
    <property type="nucleotide sequence ID" value="NZ_CP098611.1"/>
</dbReference>
<organism evidence="1 2">
    <name type="scientific">Phormidium yuhuli AB48</name>
    <dbReference type="NCBI Taxonomy" id="2940671"/>
    <lineage>
        <taxon>Bacteria</taxon>
        <taxon>Bacillati</taxon>
        <taxon>Cyanobacteriota</taxon>
        <taxon>Cyanophyceae</taxon>
        <taxon>Oscillatoriophycideae</taxon>
        <taxon>Oscillatoriales</taxon>
        <taxon>Oscillatoriaceae</taxon>
        <taxon>Phormidium</taxon>
        <taxon>Phormidium yuhuli</taxon>
    </lineage>
</organism>
<protein>
    <submittedName>
        <fullName evidence="1">Uncharacterized protein</fullName>
    </submittedName>
</protein>
<accession>A0ABY5AUW6</accession>
<evidence type="ECO:0000313" key="2">
    <source>
        <dbReference type="Proteomes" id="UP001056708"/>
    </source>
</evidence>
<sequence>MKLKELSSTLRSPKTVGDRPEALIETIAARQLLSPWQFYRLCKQARRTWECDRLYFYPLPPALSKSFPTPALRQFLDALAVTVGQSPCLPDASTYHLQSREGYRLSLRVTYAGVGLVGRVVKVSLLDSSDSTVSECQNPCWAFKACFEPQWVWQHGIWAEIPIGLYLRSQGVSRDMARFQAAGLTWMLWEWIDETEKPENRPGLDYETLAQRDNLTSLNPLNTSNYNRHGVRLDAGGIQVNFWGRRWRDAVYTLGFYWRRFRAVGWEFLRPHFNLKSLRYSLRRTWRLLRGR</sequence>
<proteinExistence type="predicted"/>
<gene>
    <name evidence="1" type="ORF">NEA10_10055</name>
</gene>
<dbReference type="EMBL" id="CP098611">
    <property type="protein sequence ID" value="USR93032.1"/>
    <property type="molecule type" value="Genomic_DNA"/>
</dbReference>
<keyword evidence="2" id="KW-1185">Reference proteome</keyword>
<dbReference type="Proteomes" id="UP001056708">
    <property type="component" value="Chromosome"/>
</dbReference>
<evidence type="ECO:0000313" key="1">
    <source>
        <dbReference type="EMBL" id="USR93032.1"/>
    </source>
</evidence>
<name>A0ABY5AUW6_9CYAN</name>
<reference evidence="1" key="1">
    <citation type="submission" date="2022-06" db="EMBL/GenBank/DDBJ databases">
        <title>Genome sequence of Phormidium yuhuli AB48 isolated from an industrial photobioreactor environment.</title>
        <authorList>
            <person name="Qiu Y."/>
            <person name="Noonan A.J.C."/>
            <person name="Dofher K."/>
            <person name="Koch M."/>
            <person name="Kieft B."/>
            <person name="Lin X."/>
            <person name="Ziels R.M."/>
            <person name="Hallam S.J."/>
        </authorList>
    </citation>
    <scope>NUCLEOTIDE SEQUENCE</scope>
    <source>
        <strain evidence="1">AB48</strain>
    </source>
</reference>